<proteinExistence type="predicted"/>
<dbReference type="EMBL" id="JAGSHT010000019">
    <property type="protein sequence ID" value="MBZ2198440.1"/>
    <property type="molecule type" value="Genomic_DNA"/>
</dbReference>
<evidence type="ECO:0000256" key="1">
    <source>
        <dbReference type="SAM" id="MobiDB-lite"/>
    </source>
</evidence>
<comment type="caution">
    <text evidence="3">The sequence shown here is derived from an EMBL/GenBank/DDBJ whole genome shotgun (WGS) entry which is preliminary data.</text>
</comment>
<dbReference type="Pfam" id="PF13810">
    <property type="entry name" value="DUF4185"/>
    <property type="match status" value="1"/>
</dbReference>
<evidence type="ECO:0000313" key="3">
    <source>
        <dbReference type="EMBL" id="MBZ2198440.1"/>
    </source>
</evidence>
<dbReference type="RefSeq" id="WP_223409269.1">
    <property type="nucleotide sequence ID" value="NZ_JAGSHT010000019.1"/>
</dbReference>
<sequence>MTRSEEFTGIPGVAPRTDAATGRSVPSHGSGRTEADAPGTARAGTDAHGTTRRGAGRPDTQPPPSDFFAVAAVTYAATVSSPSDGDLWPSAWADDGGLYAACGDGLGFSDGPWSDIVINRIDGDPATGLTGQRLASGRDVAPVWTDPARFNSKPTGMVAVDGDGDGHDELYLAVQDLRCGASPDTFNTAPAAGIVCSRDYGRTWTAPERAMFTDEFTTVMFLDFGQSNTGAAVLRDAVAPGDPDPAGYVYAYGLDHNWRTSYSNVVPDPQDLYLARVPAASVLDRATWEFFTGLTPDGVPSWSPRLTDRVAVLTDTRRVGTAAPVPMAPPPVPGSVLAQGGVVYNPGLARYLYTSWTEYTFEFYEAPAPWGPWRPFLSHDFGPFPWAGPRSAEPRHGGYATTIPSKFLSADGRDVWVQSNWFVGASTYGGSSYHFSLRPLRLDPMPAAGAAEPAHSVETADGNLAAAPGTRAIATACRSGRLEVLNDGRTDRAEDSWNGLRKDTEYWGYTWPVPVRFERLEFTSGPHDYGSGWFDAPPQVQVRRGADWTVVPATVDPPYPADWTATGRRTYTFTVPPQVSTGVRLVGRAGGWAGYTSVSELAVFGAPPGTGDGERMTQ</sequence>
<dbReference type="Proteomes" id="UP000826651">
    <property type="component" value="Unassembled WGS sequence"/>
</dbReference>
<gene>
    <name evidence="3" type="ORF">KCQ71_19975</name>
</gene>
<organism evidence="3 4">
    <name type="scientific">Occultella gossypii</name>
    <dbReference type="NCBI Taxonomy" id="2800820"/>
    <lineage>
        <taxon>Bacteria</taxon>
        <taxon>Bacillati</taxon>
        <taxon>Actinomycetota</taxon>
        <taxon>Actinomycetes</taxon>
        <taxon>Micrococcales</taxon>
        <taxon>Ruaniaceae</taxon>
        <taxon>Occultella</taxon>
    </lineage>
</organism>
<evidence type="ECO:0000313" key="4">
    <source>
        <dbReference type="Proteomes" id="UP000826651"/>
    </source>
</evidence>
<feature type="region of interest" description="Disordered" evidence="1">
    <location>
        <begin position="1"/>
        <end position="66"/>
    </location>
</feature>
<keyword evidence="4" id="KW-1185">Reference proteome</keyword>
<evidence type="ECO:0000259" key="2">
    <source>
        <dbReference type="Pfam" id="PF13810"/>
    </source>
</evidence>
<reference evidence="3 4" key="1">
    <citation type="submission" date="2021-04" db="EMBL/GenBank/DDBJ databases">
        <title>Ruania sp. nov., isolated from sandy soil of mangrove forest.</title>
        <authorList>
            <person name="Ge X."/>
            <person name="Huang R."/>
            <person name="Liu W."/>
        </authorList>
    </citation>
    <scope>NUCLEOTIDE SEQUENCE [LARGE SCALE GENOMIC DNA]</scope>
    <source>
        <strain evidence="3 4">N2-46</strain>
    </source>
</reference>
<accession>A0ABS7SE80</accession>
<name>A0ABS7SE80_9MICO</name>
<feature type="domain" description="DUF4185" evidence="2">
    <location>
        <begin position="92"/>
        <end position="314"/>
    </location>
</feature>
<dbReference type="InterPro" id="IPR025442">
    <property type="entry name" value="DUF4185"/>
</dbReference>
<protein>
    <submittedName>
        <fullName evidence="3">DUF4185 domain-containing protein</fullName>
    </submittedName>
</protein>